<dbReference type="AlphaFoldDB" id="A0A7W9FC70"/>
<comment type="caution">
    <text evidence="2">The sequence shown here is derived from an EMBL/GenBank/DDBJ whole genome shotgun (WGS) entry which is preliminary data.</text>
</comment>
<evidence type="ECO:0000313" key="3">
    <source>
        <dbReference type="Proteomes" id="UP000517712"/>
    </source>
</evidence>
<gene>
    <name evidence="2" type="ORF">HD600_002402</name>
</gene>
<sequence>MEQRPIDGARPLPQPEPPIALAYLDEVDRIQARREDAVDRRGLAVLALANAMTLSVYVGILCFGAGVPTLSSSFLVLLALLLLWLQLVTERRETHGACGSRLWGSRVLDLTFAGVLGVVVIAGATVSFFGIDVPWWARAVPSAVALLGMGVPALRELRRTPRATAGAPRRPMTRAERWATVAVGAMVAIAVWAIGGADALVTSVLAVAMMTAYVAWWIAGRVSRRLPALGAVWAWPQWSAFAVGGAAAAALLITELLGVSVPAGVVAPLAGVILVLCVASALLEGRDA</sequence>
<feature type="transmembrane region" description="Helical" evidence="1">
    <location>
        <begin position="231"/>
        <end position="253"/>
    </location>
</feature>
<keyword evidence="3" id="KW-1185">Reference proteome</keyword>
<feature type="transmembrane region" description="Helical" evidence="1">
    <location>
        <begin position="175"/>
        <end position="194"/>
    </location>
</feature>
<reference evidence="2 3" key="1">
    <citation type="submission" date="2020-08" db="EMBL/GenBank/DDBJ databases">
        <title>Sequencing the genomes of 1000 actinobacteria strains.</title>
        <authorList>
            <person name="Klenk H.-P."/>
        </authorList>
    </citation>
    <scope>NUCLEOTIDE SEQUENCE [LARGE SCALE GENOMIC DNA]</scope>
    <source>
        <strain evidence="2 3">DSM 24823</strain>
    </source>
</reference>
<accession>A0A7W9FC70</accession>
<feature type="transmembrane region" description="Helical" evidence="1">
    <location>
        <begin position="72"/>
        <end position="89"/>
    </location>
</feature>
<dbReference type="Proteomes" id="UP000517712">
    <property type="component" value="Unassembled WGS sequence"/>
</dbReference>
<proteinExistence type="predicted"/>
<feature type="transmembrane region" description="Helical" evidence="1">
    <location>
        <begin position="135"/>
        <end position="154"/>
    </location>
</feature>
<feature type="transmembrane region" description="Helical" evidence="1">
    <location>
        <begin position="43"/>
        <end position="66"/>
    </location>
</feature>
<name>A0A7W9FC70_9MICO</name>
<protein>
    <submittedName>
        <fullName evidence="2">Uncharacterized protein</fullName>
    </submittedName>
</protein>
<feature type="transmembrane region" description="Helical" evidence="1">
    <location>
        <begin position="259"/>
        <end position="283"/>
    </location>
</feature>
<organism evidence="2 3">
    <name type="scientific">Microbacterium ginsengiterrae</name>
    <dbReference type="NCBI Taxonomy" id="546115"/>
    <lineage>
        <taxon>Bacteria</taxon>
        <taxon>Bacillati</taxon>
        <taxon>Actinomycetota</taxon>
        <taxon>Actinomycetes</taxon>
        <taxon>Micrococcales</taxon>
        <taxon>Microbacteriaceae</taxon>
        <taxon>Microbacterium</taxon>
    </lineage>
</organism>
<feature type="transmembrane region" description="Helical" evidence="1">
    <location>
        <begin position="110"/>
        <end position="129"/>
    </location>
</feature>
<dbReference type="RefSeq" id="WP_184283897.1">
    <property type="nucleotide sequence ID" value="NZ_BAAAPG010000001.1"/>
</dbReference>
<dbReference type="EMBL" id="JACHMU010000001">
    <property type="protein sequence ID" value="MBB5743905.1"/>
    <property type="molecule type" value="Genomic_DNA"/>
</dbReference>
<evidence type="ECO:0000256" key="1">
    <source>
        <dbReference type="SAM" id="Phobius"/>
    </source>
</evidence>
<evidence type="ECO:0000313" key="2">
    <source>
        <dbReference type="EMBL" id="MBB5743905.1"/>
    </source>
</evidence>
<keyword evidence="1" id="KW-0812">Transmembrane</keyword>
<keyword evidence="1" id="KW-0472">Membrane</keyword>
<feature type="transmembrane region" description="Helical" evidence="1">
    <location>
        <begin position="200"/>
        <end position="219"/>
    </location>
</feature>
<keyword evidence="1" id="KW-1133">Transmembrane helix</keyword>